<dbReference type="InterPro" id="IPR029044">
    <property type="entry name" value="Nucleotide-diphossugar_trans"/>
</dbReference>
<dbReference type="EC" id="2.4.-.-" evidence="2"/>
<dbReference type="PANTHER" id="PTHR22916">
    <property type="entry name" value="GLYCOSYLTRANSFERASE"/>
    <property type="match status" value="1"/>
</dbReference>
<dbReference type="RefSeq" id="WP_309308015.1">
    <property type="nucleotide sequence ID" value="NZ_CP133594.1"/>
</dbReference>
<dbReference type="PANTHER" id="PTHR22916:SF3">
    <property type="entry name" value="UDP-GLCNAC:BETAGAL BETA-1,3-N-ACETYLGLUCOSAMINYLTRANSFERASE-LIKE PROTEIN 1"/>
    <property type="match status" value="1"/>
</dbReference>
<keyword evidence="3" id="KW-1185">Reference proteome</keyword>
<dbReference type="KEGG" id="mmav:RE476_12750"/>
<gene>
    <name evidence="2" type="ORF">RE476_12750</name>
</gene>
<organism evidence="2 3">
    <name type="scientific">Methanolobus mangrovi</name>
    <dbReference type="NCBI Taxonomy" id="3072977"/>
    <lineage>
        <taxon>Archaea</taxon>
        <taxon>Methanobacteriati</taxon>
        <taxon>Methanobacteriota</taxon>
        <taxon>Stenosarchaea group</taxon>
        <taxon>Methanomicrobia</taxon>
        <taxon>Methanosarcinales</taxon>
        <taxon>Methanosarcinaceae</taxon>
        <taxon>Methanolobus</taxon>
    </lineage>
</organism>
<accession>A0AA51YJ44</accession>
<sequence>MDNPKVSVIMPVYNAEEYVRSAIESILNQSFTNFELLIVIDDGSKDSSRIIIESYSDSRIKLLDNKENCGLVKVRNRGINEANGEYIAWLDADDLSHPLRLEKQVKVLDNKPDIGICGTWLKTIGTKKSHKWRHPTNPNFAHSLMLFNNPVATSSVMLRKELLIEHNQYFNLNYAEDYDLWERLSFYCKITNIPKILTYYRLHENQTSKLNELSLKSSAWSIYERQIKRLGIIYSDDEKLIHQKLGAWAFDESIDFLTLTNKWLLKLQSANSEKQIYPEPEFSCVLAERWFFACRAVSKLGLTTFLMYWSSPLRKYCEFYKYIYLFGKCLVKR</sequence>
<dbReference type="GO" id="GO:0016758">
    <property type="term" value="F:hexosyltransferase activity"/>
    <property type="evidence" value="ECO:0007669"/>
    <property type="project" value="UniProtKB-ARBA"/>
</dbReference>
<keyword evidence="2" id="KW-0808">Transferase</keyword>
<name>A0AA51YJ44_9EURY</name>
<evidence type="ECO:0000259" key="1">
    <source>
        <dbReference type="Pfam" id="PF00535"/>
    </source>
</evidence>
<dbReference type="AlphaFoldDB" id="A0AA51YJ44"/>
<keyword evidence="2" id="KW-0328">Glycosyltransferase</keyword>
<dbReference type="Proteomes" id="UP001183006">
    <property type="component" value="Chromosome"/>
</dbReference>
<proteinExistence type="predicted"/>
<dbReference type="SUPFAM" id="SSF53448">
    <property type="entry name" value="Nucleotide-diphospho-sugar transferases"/>
    <property type="match status" value="1"/>
</dbReference>
<evidence type="ECO:0000313" key="2">
    <source>
        <dbReference type="EMBL" id="WMW22220.1"/>
    </source>
</evidence>
<dbReference type="InterPro" id="IPR001173">
    <property type="entry name" value="Glyco_trans_2-like"/>
</dbReference>
<dbReference type="Pfam" id="PF00535">
    <property type="entry name" value="Glycos_transf_2"/>
    <property type="match status" value="1"/>
</dbReference>
<feature type="domain" description="Glycosyltransferase 2-like" evidence="1">
    <location>
        <begin position="7"/>
        <end position="141"/>
    </location>
</feature>
<reference evidence="2" key="1">
    <citation type="submission" date="2023-08" db="EMBL/GenBank/DDBJ databases">
        <title>Methanolobus mangrovi sp. nov. and Methanolobus sediminis sp. nov, two novel methylotrophic methanogens isolated from mangrove sediments in China.</title>
        <authorList>
            <person name="Zhou J."/>
        </authorList>
    </citation>
    <scope>NUCLEOTIDE SEQUENCE</scope>
    <source>
        <strain evidence="2">FTZ2</strain>
    </source>
</reference>
<dbReference type="Gene3D" id="3.90.550.10">
    <property type="entry name" value="Spore Coat Polysaccharide Biosynthesis Protein SpsA, Chain A"/>
    <property type="match status" value="1"/>
</dbReference>
<evidence type="ECO:0000313" key="3">
    <source>
        <dbReference type="Proteomes" id="UP001183006"/>
    </source>
</evidence>
<dbReference type="EMBL" id="CP133594">
    <property type="protein sequence ID" value="WMW22220.1"/>
    <property type="molecule type" value="Genomic_DNA"/>
</dbReference>
<protein>
    <submittedName>
        <fullName evidence="2">Glycosyltransferase family 2 protein</fullName>
        <ecNumber evidence="2">2.4.-.-</ecNumber>
    </submittedName>
</protein>
<dbReference type="GeneID" id="84231025"/>